<dbReference type="GO" id="GO:1990247">
    <property type="term" value="F:N6-methyladenosine-containing RNA reader activity"/>
    <property type="evidence" value="ECO:0007669"/>
    <property type="project" value="TreeGrafter"/>
</dbReference>
<dbReference type="RefSeq" id="XP_032808995.1">
    <property type="nucleotide sequence ID" value="XM_032953104.1"/>
</dbReference>
<evidence type="ECO:0000256" key="4">
    <source>
        <dbReference type="ARBA" id="ARBA00022884"/>
    </source>
</evidence>
<dbReference type="CDD" id="cd21134">
    <property type="entry name" value="YTH"/>
    <property type="match status" value="1"/>
</dbReference>
<comment type="subcellular location">
    <subcellularLocation>
        <location evidence="1">Cytoplasm</location>
        <location evidence="1">P-body</location>
    </subcellularLocation>
    <subcellularLocation>
        <location evidence="2">Cytoplasm</location>
        <location evidence="2">Stress granule</location>
    </subcellularLocation>
</comment>
<dbReference type="AlphaFoldDB" id="A0AAJ7T250"/>
<feature type="compositionally biased region" description="Basic and acidic residues" evidence="5">
    <location>
        <begin position="23"/>
        <end position="33"/>
    </location>
</feature>
<feature type="compositionally biased region" description="Low complexity" evidence="5">
    <location>
        <begin position="433"/>
        <end position="484"/>
    </location>
</feature>
<evidence type="ECO:0000256" key="2">
    <source>
        <dbReference type="ARBA" id="ARBA00004210"/>
    </source>
</evidence>
<dbReference type="FunFam" id="3.10.590.10:FF:000001">
    <property type="entry name" value="YTH domain family 1, isoform CRA_a"/>
    <property type="match status" value="1"/>
</dbReference>
<feature type="region of interest" description="Disordered" evidence="5">
    <location>
        <begin position="836"/>
        <end position="871"/>
    </location>
</feature>
<keyword evidence="4" id="KW-0694">RNA-binding</keyword>
<dbReference type="Pfam" id="PF04146">
    <property type="entry name" value="YTH"/>
    <property type="match status" value="1"/>
</dbReference>
<dbReference type="GO" id="GO:0061157">
    <property type="term" value="P:mRNA destabilization"/>
    <property type="evidence" value="ECO:0007669"/>
    <property type="project" value="TreeGrafter"/>
</dbReference>
<feature type="domain" description="YTH" evidence="6">
    <location>
        <begin position="649"/>
        <end position="783"/>
    </location>
</feature>
<evidence type="ECO:0000313" key="8">
    <source>
        <dbReference type="RefSeq" id="XP_032808995.1"/>
    </source>
</evidence>
<proteinExistence type="predicted"/>
<evidence type="ECO:0000256" key="3">
    <source>
        <dbReference type="ARBA" id="ARBA00022490"/>
    </source>
</evidence>
<feature type="compositionally biased region" description="Low complexity" evidence="5">
    <location>
        <begin position="566"/>
        <end position="599"/>
    </location>
</feature>
<dbReference type="GO" id="GO:0000932">
    <property type="term" value="C:P-body"/>
    <property type="evidence" value="ECO:0007669"/>
    <property type="project" value="UniProtKB-SubCell"/>
</dbReference>
<feature type="compositionally biased region" description="Polar residues" evidence="5">
    <location>
        <begin position="8"/>
        <end position="21"/>
    </location>
</feature>
<dbReference type="PANTHER" id="PTHR12357:SF89">
    <property type="entry name" value="YTH DOMAIN-CONTAINING FAMILY PROTEIN"/>
    <property type="match status" value="1"/>
</dbReference>
<dbReference type="InterPro" id="IPR045168">
    <property type="entry name" value="YTH_prot"/>
</dbReference>
<feature type="compositionally biased region" description="Low complexity" evidence="5">
    <location>
        <begin position="310"/>
        <end position="322"/>
    </location>
</feature>
<organism evidence="7 8">
    <name type="scientific">Petromyzon marinus</name>
    <name type="common">Sea lamprey</name>
    <dbReference type="NCBI Taxonomy" id="7757"/>
    <lineage>
        <taxon>Eukaryota</taxon>
        <taxon>Metazoa</taxon>
        <taxon>Chordata</taxon>
        <taxon>Craniata</taxon>
        <taxon>Vertebrata</taxon>
        <taxon>Cyclostomata</taxon>
        <taxon>Hyperoartia</taxon>
        <taxon>Petromyzontiformes</taxon>
        <taxon>Petromyzontidae</taxon>
        <taxon>Petromyzon</taxon>
    </lineage>
</organism>
<keyword evidence="7" id="KW-1185">Reference proteome</keyword>
<evidence type="ECO:0000256" key="5">
    <source>
        <dbReference type="SAM" id="MobiDB-lite"/>
    </source>
</evidence>
<feature type="region of interest" description="Disordered" evidence="5">
    <location>
        <begin position="1"/>
        <end position="41"/>
    </location>
</feature>
<accession>A0AAJ7T250</accession>
<evidence type="ECO:0000313" key="7">
    <source>
        <dbReference type="Proteomes" id="UP001318040"/>
    </source>
</evidence>
<protein>
    <submittedName>
        <fullName evidence="8">YTH domain-containing family protein 3-like</fullName>
    </submittedName>
</protein>
<feature type="region of interest" description="Disordered" evidence="5">
    <location>
        <begin position="271"/>
        <end position="294"/>
    </location>
</feature>
<feature type="compositionally biased region" description="Polar residues" evidence="5">
    <location>
        <begin position="553"/>
        <end position="562"/>
    </location>
</feature>
<dbReference type="GO" id="GO:0010494">
    <property type="term" value="C:cytoplasmic stress granule"/>
    <property type="evidence" value="ECO:0007669"/>
    <property type="project" value="UniProtKB-SubCell"/>
</dbReference>
<feature type="compositionally biased region" description="Low complexity" evidence="5">
    <location>
        <begin position="521"/>
        <end position="538"/>
    </location>
</feature>
<dbReference type="InterPro" id="IPR007275">
    <property type="entry name" value="YTH_domain"/>
</dbReference>
<feature type="compositionally biased region" description="Low complexity" evidence="5">
    <location>
        <begin position="836"/>
        <end position="855"/>
    </location>
</feature>
<feature type="region of interest" description="Disordered" evidence="5">
    <location>
        <begin position="310"/>
        <end position="489"/>
    </location>
</feature>
<dbReference type="Gene3D" id="3.10.590.10">
    <property type="entry name" value="ph1033 like domains"/>
    <property type="match status" value="1"/>
</dbReference>
<reference evidence="8" key="1">
    <citation type="submission" date="2025-08" db="UniProtKB">
        <authorList>
            <consortium name="RefSeq"/>
        </authorList>
    </citation>
    <scope>IDENTIFICATION</scope>
    <source>
        <tissue evidence="8">Sperm</tissue>
    </source>
</reference>
<evidence type="ECO:0000256" key="1">
    <source>
        <dbReference type="ARBA" id="ARBA00004201"/>
    </source>
</evidence>
<dbReference type="PANTHER" id="PTHR12357">
    <property type="entry name" value="YTH YT521-B HOMOLOGY DOMAIN-CONTAINING"/>
    <property type="match status" value="1"/>
</dbReference>
<feature type="compositionally biased region" description="Basic residues" evidence="5">
    <location>
        <begin position="856"/>
        <end position="865"/>
    </location>
</feature>
<gene>
    <name evidence="8" type="primary">LOC116941736</name>
</gene>
<dbReference type="GO" id="GO:0003729">
    <property type="term" value="F:mRNA binding"/>
    <property type="evidence" value="ECO:0007669"/>
    <property type="project" value="TreeGrafter"/>
</dbReference>
<dbReference type="PROSITE" id="PS50882">
    <property type="entry name" value="YTH"/>
    <property type="match status" value="1"/>
</dbReference>
<sequence>MSDPRAKGQQQQVLNGIQNVANHRKDGSSHGDFETYLSSQTEQSSSYAAVSEAYVPAYYGPSVAFSSYSLSSEPAWSTAGADPAVPYIAHHYGPPGALANGDAPLSHHHHHVSAHGHPHPHAHFMADPGYLGGAATATTPAAAYMSQRQQHAFGFFPGGPEFAAWLRPSGGGGAAGGVGGQGGLRGSPVSSPISVAYGSGYAFPPSSLGGAAVVDPQTGSFAGGVSRAPGHVGATASAVSGGGGGGGGGGGSPGGVASGVVVLQQGVGGLRIGGDSRELPAGGKPGAPPPVAAGPDLVAQAVAATSAAAAPQAKPAPASWASIASKPARQQLAPRSVKGGGGGGAGKMASGTSVPPPPIKHNMDIGTWDGKGPVSKATPPPQFAQPADGALALGKPQGDAGQEQAQASASMSVDAMQVSAQMSHSMSPPPLPQQQQQQQPVQTLQQQQQQQQQHQLQSYMMQQQQHQNFQQQSHYHHQQQQQQQQHEHQTLQNGYYAMMQRQPNINPAMQPPQVQAPFQEHQQQQQQQQQHHQHQQQQSDRWVASRSCGPAMLTQNGSQPAPITSLPQTRHQLNQQQQQAPPRQSLQQQQQVTAPSFAGDGSGGGGGSAPGIGEPAPAPLQAPPPLLLEKLHSHNGYNPSDFDCSPRDLRAFIIKSYSEDDVHRSVKYSIWCSTEHGNRRLDGAYRAMQGKGPVYLLFSVNGSGHFCGVAQMTSPVDYQTCAGVWSQDKWKGKFEVQWIFVKDVPNSQLRHIRLENNENKPVTNSRDTQEVPLDKARQALRVIAAFRHTTSIFDDFAHYERRQEEEESLRRDKVRAATNANNAAANAAANVANAAAGAAGAAANVANAAGAASGPARRRPPRTARPRTDGR</sequence>
<dbReference type="KEGG" id="pmrn:116941736"/>
<name>A0AAJ7T250_PETMA</name>
<evidence type="ECO:0000259" key="6">
    <source>
        <dbReference type="PROSITE" id="PS50882"/>
    </source>
</evidence>
<feature type="compositionally biased region" description="Gly residues" evidence="5">
    <location>
        <begin position="600"/>
        <end position="610"/>
    </location>
</feature>
<feature type="region of interest" description="Disordered" evidence="5">
    <location>
        <begin position="505"/>
        <end position="624"/>
    </location>
</feature>
<dbReference type="Proteomes" id="UP001318040">
    <property type="component" value="Chromosome 12"/>
</dbReference>
<keyword evidence="3" id="KW-0963">Cytoplasm</keyword>